<gene>
    <name evidence="2" type="ORF">EH32_04870</name>
</gene>
<protein>
    <recommendedName>
        <fullName evidence="4">DUF983 domain-containing protein</fullName>
    </recommendedName>
</protein>
<feature type="transmembrane region" description="Helical" evidence="1">
    <location>
        <begin position="60"/>
        <end position="79"/>
    </location>
</feature>
<evidence type="ECO:0008006" key="4">
    <source>
        <dbReference type="Google" id="ProtNLM"/>
    </source>
</evidence>
<dbReference type="Pfam" id="PF06170">
    <property type="entry name" value="DUF983"/>
    <property type="match status" value="1"/>
</dbReference>
<dbReference type="PATRIC" id="fig|39960.10.peg.2177"/>
<dbReference type="KEGG" id="elq:Ga0102493_113083"/>
<comment type="caution">
    <text evidence="2">The sequence shown here is derived from an EMBL/GenBank/DDBJ whole genome shotgun (WGS) entry which is preliminary data.</text>
</comment>
<dbReference type="AlphaFoldDB" id="A0A074N2P2"/>
<evidence type="ECO:0000313" key="2">
    <source>
        <dbReference type="EMBL" id="KEO98448.1"/>
    </source>
</evidence>
<keyword evidence="3" id="KW-1185">Reference proteome</keyword>
<name>A0A074N2P2_9SPHN</name>
<sequence>MGQGLGPDAQKGQPGLGRAALFGLCPRCGARTLFEAPARIALSCDACGLDLGALERGGRLAGVLTMVLAVFLIGAALGVDAVLRPPLWLSALVWAPLTVGAVVFALRFYRTTLLYRQYEAARAKEPAQP</sequence>
<dbReference type="Proteomes" id="UP000027866">
    <property type="component" value="Unassembled WGS sequence"/>
</dbReference>
<keyword evidence="1" id="KW-1133">Transmembrane helix</keyword>
<reference evidence="2 3" key="1">
    <citation type="submission" date="2014-04" db="EMBL/GenBank/DDBJ databases">
        <title>A comprehensive comparison of genomes of Erythrobacter spp. Strains.</title>
        <authorList>
            <person name="Zheng Q."/>
        </authorList>
    </citation>
    <scope>NUCLEOTIDE SEQUENCE [LARGE SCALE GENOMIC DNA]</scope>
    <source>
        <strain evidence="2 3">DSM 8509</strain>
    </source>
</reference>
<dbReference type="RefSeq" id="WP_034900660.1">
    <property type="nucleotide sequence ID" value="NZ_CP017057.1"/>
</dbReference>
<evidence type="ECO:0000313" key="3">
    <source>
        <dbReference type="Proteomes" id="UP000027866"/>
    </source>
</evidence>
<keyword evidence="1" id="KW-0812">Transmembrane</keyword>
<dbReference type="EMBL" id="JMIX01000003">
    <property type="protein sequence ID" value="KEO98448.1"/>
    <property type="molecule type" value="Genomic_DNA"/>
</dbReference>
<organism evidence="2 3">
    <name type="scientific">Erythrobacter litoralis</name>
    <dbReference type="NCBI Taxonomy" id="39960"/>
    <lineage>
        <taxon>Bacteria</taxon>
        <taxon>Pseudomonadati</taxon>
        <taxon>Pseudomonadota</taxon>
        <taxon>Alphaproteobacteria</taxon>
        <taxon>Sphingomonadales</taxon>
        <taxon>Erythrobacteraceae</taxon>
        <taxon>Erythrobacter/Porphyrobacter group</taxon>
        <taxon>Erythrobacter</taxon>
    </lineage>
</organism>
<accession>A0A074N2P2</accession>
<evidence type="ECO:0000256" key="1">
    <source>
        <dbReference type="SAM" id="Phobius"/>
    </source>
</evidence>
<proteinExistence type="predicted"/>
<feature type="transmembrane region" description="Helical" evidence="1">
    <location>
        <begin position="91"/>
        <end position="109"/>
    </location>
</feature>
<dbReference type="InterPro" id="IPR009325">
    <property type="entry name" value="DUF983"/>
</dbReference>
<keyword evidence="1" id="KW-0472">Membrane</keyword>